<protein>
    <submittedName>
        <fullName evidence="1">Dehydration-responsive element-binding protein 2A</fullName>
    </submittedName>
</protein>
<keyword evidence="2" id="KW-1185">Reference proteome</keyword>
<organism evidence="1 2">
    <name type="scientific">Camellia lanceoleosa</name>
    <dbReference type="NCBI Taxonomy" id="1840588"/>
    <lineage>
        <taxon>Eukaryota</taxon>
        <taxon>Viridiplantae</taxon>
        <taxon>Streptophyta</taxon>
        <taxon>Embryophyta</taxon>
        <taxon>Tracheophyta</taxon>
        <taxon>Spermatophyta</taxon>
        <taxon>Magnoliopsida</taxon>
        <taxon>eudicotyledons</taxon>
        <taxon>Gunneridae</taxon>
        <taxon>Pentapetalae</taxon>
        <taxon>asterids</taxon>
        <taxon>Ericales</taxon>
        <taxon>Theaceae</taxon>
        <taxon>Camellia</taxon>
    </lineage>
</organism>
<evidence type="ECO:0000313" key="2">
    <source>
        <dbReference type="Proteomes" id="UP001060215"/>
    </source>
</evidence>
<gene>
    <name evidence="1" type="ORF">LOK49_LG02G02391</name>
</gene>
<name>A0ACC0IJZ7_9ERIC</name>
<reference evidence="1 2" key="1">
    <citation type="journal article" date="2022" name="Plant J.">
        <title>Chromosome-level genome of Camellia lanceoleosa provides a valuable resource for understanding genome evolution and self-incompatibility.</title>
        <authorList>
            <person name="Gong W."/>
            <person name="Xiao S."/>
            <person name="Wang L."/>
            <person name="Liao Z."/>
            <person name="Chang Y."/>
            <person name="Mo W."/>
            <person name="Hu G."/>
            <person name="Li W."/>
            <person name="Zhao G."/>
            <person name="Zhu H."/>
            <person name="Hu X."/>
            <person name="Ji K."/>
            <person name="Xiang X."/>
            <person name="Song Q."/>
            <person name="Yuan D."/>
            <person name="Jin S."/>
            <person name="Zhang L."/>
        </authorList>
    </citation>
    <scope>NUCLEOTIDE SEQUENCE [LARGE SCALE GENOMIC DNA]</scope>
    <source>
        <strain evidence="1">SQ_2022a</strain>
    </source>
</reference>
<accession>A0ACC0IJZ7</accession>
<dbReference type="Proteomes" id="UP001060215">
    <property type="component" value="Chromosome 3"/>
</dbReference>
<comment type="caution">
    <text evidence="1">The sequence shown here is derived from an EMBL/GenBank/DDBJ whole genome shotgun (WGS) entry which is preliminary data.</text>
</comment>
<dbReference type="EMBL" id="CM045760">
    <property type="protein sequence ID" value="KAI8025624.1"/>
    <property type="molecule type" value="Genomic_DNA"/>
</dbReference>
<proteinExistence type="predicted"/>
<evidence type="ECO:0000313" key="1">
    <source>
        <dbReference type="EMBL" id="KAI8025624.1"/>
    </source>
</evidence>
<sequence length="113" mass="13028">MWKNYHSQIQIDSTKEIGLNRRRKGPSKGLKRGCMQGKGGGKNLGCMYRGVRQRTWEMGSEIREPIYDSVQPRKKANRLAWDFSASVDLAHAYDEVKNGYVWLCCYTQLSQLP</sequence>